<gene>
    <name evidence="9" type="ORF">BGZ80_009756</name>
</gene>
<reference evidence="9" key="1">
    <citation type="journal article" date="2020" name="Fungal Divers.">
        <title>Resolving the Mortierellaceae phylogeny through synthesis of multi-gene phylogenetics and phylogenomics.</title>
        <authorList>
            <person name="Vandepol N."/>
            <person name="Liber J."/>
            <person name="Desiro A."/>
            <person name="Na H."/>
            <person name="Kennedy M."/>
            <person name="Barry K."/>
            <person name="Grigoriev I.V."/>
            <person name="Miller A.N."/>
            <person name="O'Donnell K."/>
            <person name="Stajich J.E."/>
            <person name="Bonito G."/>
        </authorList>
    </citation>
    <scope>NUCLEOTIDE SEQUENCE</scope>
    <source>
        <strain evidence="9">NRRL 2769</strain>
    </source>
</reference>
<feature type="region of interest" description="Disordered" evidence="8">
    <location>
        <begin position="62"/>
        <end position="122"/>
    </location>
</feature>
<evidence type="ECO:0000256" key="4">
    <source>
        <dbReference type="ARBA" id="ARBA00019827"/>
    </source>
</evidence>
<feature type="region of interest" description="Disordered" evidence="8">
    <location>
        <begin position="1"/>
        <end position="27"/>
    </location>
</feature>
<dbReference type="Proteomes" id="UP000703661">
    <property type="component" value="Unassembled WGS sequence"/>
</dbReference>
<feature type="compositionally biased region" description="Acidic residues" evidence="8">
    <location>
        <begin position="206"/>
        <end position="218"/>
    </location>
</feature>
<feature type="compositionally biased region" description="Low complexity" evidence="8">
    <location>
        <begin position="180"/>
        <end position="189"/>
    </location>
</feature>
<evidence type="ECO:0000256" key="6">
    <source>
        <dbReference type="ARBA" id="ARBA00023054"/>
    </source>
</evidence>
<evidence type="ECO:0000256" key="3">
    <source>
        <dbReference type="ARBA" id="ARBA00018689"/>
    </source>
</evidence>
<comment type="caution">
    <text evidence="9">The sequence shown here is derived from an EMBL/GenBank/DDBJ whole genome shotgun (WGS) entry which is preliminary data.</text>
</comment>
<keyword evidence="10" id="KW-1185">Reference proteome</keyword>
<proteinExistence type="inferred from homology"/>
<feature type="compositionally biased region" description="Basic residues" evidence="8">
    <location>
        <begin position="99"/>
        <end position="110"/>
    </location>
</feature>
<evidence type="ECO:0000313" key="9">
    <source>
        <dbReference type="EMBL" id="KAG0015613.1"/>
    </source>
</evidence>
<dbReference type="PANTHER" id="PTHR33911:SF1">
    <property type="entry name" value="RRNA-PROCESSING PROTEIN EFG1"/>
    <property type="match status" value="1"/>
</dbReference>
<dbReference type="PANTHER" id="PTHR33911">
    <property type="entry name" value="RRNA-PROCESSING PROTEIN EFG1"/>
    <property type="match status" value="1"/>
</dbReference>
<evidence type="ECO:0000256" key="2">
    <source>
        <dbReference type="ARBA" id="ARBA00006916"/>
    </source>
</evidence>
<keyword evidence="7" id="KW-0539">Nucleus</keyword>
<keyword evidence="5" id="KW-0698">rRNA processing</keyword>
<sequence length="229" mass="25935">MKVTKTEGNKKFERRVAPSKAPRRLLKKKLRDLERLIKNKNSLKDLPEEVVQETEKKMADVKKQIEALGPEEPAAAQTSTNEDGSSKSKGLKFTELRRAGRRISAFKRQHPNYETSEEESKAMEDLELDLLYIKHFPRDEEYISIYPESPLEDEAQIKTQTEIRERIAKARASGELKKPSGSSEGSVAEEAPKAVTGKHPVSNWSDESDESDDEEGEEDTKHGQARRTG</sequence>
<dbReference type="InterPro" id="IPR019310">
    <property type="entry name" value="Efg1"/>
</dbReference>
<dbReference type="GO" id="GO:0000462">
    <property type="term" value="P:maturation of SSU-rRNA from tricistronic rRNA transcript (SSU-rRNA, 5.8S rRNA, LSU-rRNA)"/>
    <property type="evidence" value="ECO:0007669"/>
    <property type="project" value="TreeGrafter"/>
</dbReference>
<dbReference type="GO" id="GO:0030688">
    <property type="term" value="C:preribosome, small subunit precursor"/>
    <property type="evidence" value="ECO:0007669"/>
    <property type="project" value="TreeGrafter"/>
</dbReference>
<organism evidence="9 10">
    <name type="scientific">Entomortierella chlamydospora</name>
    <dbReference type="NCBI Taxonomy" id="101097"/>
    <lineage>
        <taxon>Eukaryota</taxon>
        <taxon>Fungi</taxon>
        <taxon>Fungi incertae sedis</taxon>
        <taxon>Mucoromycota</taxon>
        <taxon>Mortierellomycotina</taxon>
        <taxon>Mortierellomycetes</taxon>
        <taxon>Mortierellales</taxon>
        <taxon>Mortierellaceae</taxon>
        <taxon>Entomortierella</taxon>
    </lineage>
</organism>
<dbReference type="Pfam" id="PF10153">
    <property type="entry name" value="Efg1"/>
    <property type="match status" value="1"/>
</dbReference>
<comment type="similarity">
    <text evidence="2">Belongs to the EFG1 family.</text>
</comment>
<keyword evidence="6" id="KW-0175">Coiled coil</keyword>
<feature type="region of interest" description="Disordered" evidence="8">
    <location>
        <begin position="159"/>
        <end position="229"/>
    </location>
</feature>
<feature type="compositionally biased region" description="Basic and acidic residues" evidence="8">
    <location>
        <begin position="1"/>
        <end position="16"/>
    </location>
</feature>
<evidence type="ECO:0000256" key="7">
    <source>
        <dbReference type="ARBA" id="ARBA00023242"/>
    </source>
</evidence>
<name>A0A9P6MWR3_9FUNG</name>
<feature type="compositionally biased region" description="Basic and acidic residues" evidence="8">
    <location>
        <begin position="161"/>
        <end position="178"/>
    </location>
</feature>
<evidence type="ECO:0000256" key="8">
    <source>
        <dbReference type="SAM" id="MobiDB-lite"/>
    </source>
</evidence>
<dbReference type="InterPro" id="IPR050786">
    <property type="entry name" value="EFG1_rRNA-proc"/>
</dbReference>
<dbReference type="EMBL" id="JAAAID010000611">
    <property type="protein sequence ID" value="KAG0015613.1"/>
    <property type="molecule type" value="Genomic_DNA"/>
</dbReference>
<comment type="subcellular location">
    <subcellularLocation>
        <location evidence="1">Nucleus</location>
        <location evidence="1">Nucleolus</location>
    </subcellularLocation>
</comment>
<dbReference type="GO" id="GO:0005730">
    <property type="term" value="C:nucleolus"/>
    <property type="evidence" value="ECO:0007669"/>
    <property type="project" value="UniProtKB-SubCell"/>
</dbReference>
<evidence type="ECO:0000256" key="1">
    <source>
        <dbReference type="ARBA" id="ARBA00004604"/>
    </source>
</evidence>
<evidence type="ECO:0000313" key="10">
    <source>
        <dbReference type="Proteomes" id="UP000703661"/>
    </source>
</evidence>
<dbReference type="AlphaFoldDB" id="A0A9P6MWR3"/>
<accession>A0A9P6MWR3</accession>
<evidence type="ECO:0000256" key="5">
    <source>
        <dbReference type="ARBA" id="ARBA00022552"/>
    </source>
</evidence>
<protein>
    <recommendedName>
        <fullName evidence="3">rRNA-processing protein EFG1</fullName>
    </recommendedName>
    <alternativeName>
        <fullName evidence="4">rRNA-processing protein efg1</fullName>
    </alternativeName>
</protein>